<reference evidence="1 2" key="1">
    <citation type="submission" date="2022-06" db="EMBL/GenBank/DDBJ databases">
        <title>Genomic Encyclopedia of Archaeal and Bacterial Type Strains, Phase II (KMG-II): from individual species to whole genera.</title>
        <authorList>
            <person name="Goeker M."/>
        </authorList>
    </citation>
    <scope>NUCLEOTIDE SEQUENCE [LARGE SCALE GENOMIC DNA]</scope>
    <source>
        <strain evidence="1 2">DSM 44255</strain>
    </source>
</reference>
<protein>
    <submittedName>
        <fullName evidence="1">Uncharacterized protein</fullName>
    </submittedName>
</protein>
<evidence type="ECO:0000313" key="1">
    <source>
        <dbReference type="EMBL" id="MCP2270723.1"/>
    </source>
</evidence>
<proteinExistence type="predicted"/>
<name>A0ABT1IDR0_9PSEU</name>
<sequence>MAADTYRGLRAPLAEARTALDDHTGPQIVAEVAGEVVPKVAALDLADPLAGTAGSDFTRWAERAPRCAHLPGLHG</sequence>
<comment type="caution">
    <text evidence="1">The sequence shown here is derived from an EMBL/GenBank/DDBJ whole genome shotgun (WGS) entry which is preliminary data.</text>
</comment>
<dbReference type="Proteomes" id="UP001205185">
    <property type="component" value="Unassembled WGS sequence"/>
</dbReference>
<evidence type="ECO:0000313" key="2">
    <source>
        <dbReference type="Proteomes" id="UP001205185"/>
    </source>
</evidence>
<dbReference type="EMBL" id="JAMTCO010000007">
    <property type="protein sequence ID" value="MCP2270723.1"/>
    <property type="molecule type" value="Genomic_DNA"/>
</dbReference>
<organism evidence="1 2">
    <name type="scientific">Actinokineospora diospyrosa</name>
    <dbReference type="NCBI Taxonomy" id="103728"/>
    <lineage>
        <taxon>Bacteria</taxon>
        <taxon>Bacillati</taxon>
        <taxon>Actinomycetota</taxon>
        <taxon>Actinomycetes</taxon>
        <taxon>Pseudonocardiales</taxon>
        <taxon>Pseudonocardiaceae</taxon>
        <taxon>Actinokineospora</taxon>
    </lineage>
</organism>
<dbReference type="RefSeq" id="WP_253887664.1">
    <property type="nucleotide sequence ID" value="NZ_BAAAVB010000009.1"/>
</dbReference>
<keyword evidence="2" id="KW-1185">Reference proteome</keyword>
<accession>A0ABT1IDR0</accession>
<gene>
    <name evidence="1" type="ORF">LV75_003224</name>
</gene>